<keyword evidence="4 11" id="KW-0812">Transmembrane</keyword>
<dbReference type="EMBL" id="BLQM01000157">
    <property type="protein sequence ID" value="GMH70491.1"/>
    <property type="molecule type" value="Genomic_DNA"/>
</dbReference>
<dbReference type="Pfam" id="PF00999">
    <property type="entry name" value="Na_H_Exchanger"/>
    <property type="match status" value="1"/>
</dbReference>
<keyword evidence="10 11" id="KW-0739">Sodium transport</keyword>
<dbReference type="GO" id="GO:0015385">
    <property type="term" value="F:sodium:proton antiporter activity"/>
    <property type="evidence" value="ECO:0007669"/>
    <property type="project" value="InterPro"/>
</dbReference>
<keyword evidence="5 12" id="KW-1133">Transmembrane helix</keyword>
<organism evidence="14 15">
    <name type="scientific">Triparma laevis f. inornata</name>
    <dbReference type="NCBI Taxonomy" id="1714386"/>
    <lineage>
        <taxon>Eukaryota</taxon>
        <taxon>Sar</taxon>
        <taxon>Stramenopiles</taxon>
        <taxon>Ochrophyta</taxon>
        <taxon>Bolidophyceae</taxon>
        <taxon>Parmales</taxon>
        <taxon>Triparmaceae</taxon>
        <taxon>Triparma</taxon>
    </lineage>
</organism>
<keyword evidence="7" id="KW-0915">Sodium</keyword>
<dbReference type="InterPro" id="IPR006153">
    <property type="entry name" value="Cation/H_exchanger_TM"/>
</dbReference>
<dbReference type="Gene3D" id="6.10.140.1330">
    <property type="match status" value="1"/>
</dbReference>
<comment type="caution">
    <text evidence="14">The sequence shown here is derived from an EMBL/GenBank/DDBJ whole genome shotgun (WGS) entry which is preliminary data.</text>
</comment>
<feature type="transmembrane region" description="Helical" evidence="12">
    <location>
        <begin position="85"/>
        <end position="105"/>
    </location>
</feature>
<comment type="subcellular location">
    <subcellularLocation>
        <location evidence="1">Golgi apparatus membrane</location>
        <topology evidence="1">Multi-pass membrane protein</topology>
    </subcellularLocation>
</comment>
<keyword evidence="3 11" id="KW-0050">Antiport</keyword>
<dbReference type="GO" id="GO:0098719">
    <property type="term" value="P:sodium ion import across plasma membrane"/>
    <property type="evidence" value="ECO:0007669"/>
    <property type="project" value="TreeGrafter"/>
</dbReference>
<dbReference type="PRINTS" id="PR01084">
    <property type="entry name" value="NAHEXCHNGR"/>
</dbReference>
<evidence type="ECO:0000256" key="4">
    <source>
        <dbReference type="ARBA" id="ARBA00022692"/>
    </source>
</evidence>
<reference evidence="15" key="1">
    <citation type="journal article" date="2023" name="Commun. Biol.">
        <title>Genome analysis of Parmales, the sister group of diatoms, reveals the evolutionary specialization of diatoms from phago-mixotrophs to photoautotrophs.</title>
        <authorList>
            <person name="Ban H."/>
            <person name="Sato S."/>
            <person name="Yoshikawa S."/>
            <person name="Yamada K."/>
            <person name="Nakamura Y."/>
            <person name="Ichinomiya M."/>
            <person name="Sato N."/>
            <person name="Blanc-Mathieu R."/>
            <person name="Endo H."/>
            <person name="Kuwata A."/>
            <person name="Ogata H."/>
        </authorList>
    </citation>
    <scope>NUCLEOTIDE SEQUENCE [LARGE SCALE GENOMIC DNA]</scope>
</reference>
<dbReference type="PANTHER" id="PTHR10110:SF191">
    <property type="entry name" value="SODIUM_HYDROGEN EXCHANGER 8"/>
    <property type="match status" value="1"/>
</dbReference>
<sequence>MGDDNSNSEEEGMISPFAGFASHKFGAPSSWSSSSQGISSFFLVYLTMLTCALTACRLLEGLKETKEASQAPGLSNKLKRLVGKFVPEAGVIILVGIAFGGPISYAGSLDRSSSDFPNPSNNSSSTNEQSGDLASTLLTFSPTTFFLLLLPPIIFNSGYHMNRSLFFPLLPAILGYAIFGTMISTFVVGVGLKLLGGVSGFDVSLSETLAFGALISATDPVSTLAVFQAKRDRFVVHGGAVDPVLFYLVFGESVLNDAVGLVLYETLAKFIGVEHSFESIAVAVLDFLIIFVGSTVLGVFCGLVASGLSKVIDFRHTPLIEGSLFVLVMYAPFTVAEVLSMSGIVTILFTGITFKAYGSKNLGKGSKELVDGVFRMMAHLSETAIFMELGLACFSIGSIGSFHLTFVIFALLLCLVARSLNVYPISFVMNRALVHKASTSAVDDDQKNEEPKNVIDSKTQHMLFFSGLRGAVAFACAISFPNTYGNRDSFIVTTMIIVLVTVFGMGGGTESVLEKLGIASGVDEDTYENTVKSGWGGEKLHNANHWIYHRLVRDDVGDLVALDTPENSERFSAGSVGSSNGDFEMAVVENDTQGLFIGASSSGGGSGSVSSSRKKNVNLRANMKRRGSAIFDFGGKKNNK</sequence>
<dbReference type="InterPro" id="IPR004709">
    <property type="entry name" value="NaH_exchanger"/>
</dbReference>
<evidence type="ECO:0000313" key="14">
    <source>
        <dbReference type="EMBL" id="GMH70491.1"/>
    </source>
</evidence>
<dbReference type="GO" id="GO:0000139">
    <property type="term" value="C:Golgi membrane"/>
    <property type="evidence" value="ECO:0007669"/>
    <property type="project" value="UniProtKB-SubCell"/>
</dbReference>
<evidence type="ECO:0000256" key="3">
    <source>
        <dbReference type="ARBA" id="ARBA00022449"/>
    </source>
</evidence>
<feature type="transmembrane region" description="Helical" evidence="12">
    <location>
        <begin position="403"/>
        <end position="423"/>
    </location>
</feature>
<dbReference type="InterPro" id="IPR018422">
    <property type="entry name" value="Cation/H_exchanger_CPA1"/>
</dbReference>
<protein>
    <recommendedName>
        <fullName evidence="11">Sodium/hydrogen exchanger</fullName>
    </recommendedName>
</protein>
<evidence type="ECO:0000259" key="13">
    <source>
        <dbReference type="Pfam" id="PF00999"/>
    </source>
</evidence>
<comment type="similarity">
    <text evidence="11">Belongs to the monovalent cation:proton antiporter 1 (CPA1) transporter (TC 2.A.36) family.</text>
</comment>
<feature type="transmembrane region" description="Helical" evidence="12">
    <location>
        <begin position="38"/>
        <end position="59"/>
    </location>
</feature>
<feature type="domain" description="Cation/H+ exchanger transmembrane" evidence="13">
    <location>
        <begin position="82"/>
        <end position="514"/>
    </location>
</feature>
<evidence type="ECO:0000256" key="7">
    <source>
        <dbReference type="ARBA" id="ARBA00023053"/>
    </source>
</evidence>
<dbReference type="PANTHER" id="PTHR10110">
    <property type="entry name" value="SODIUM/HYDROGEN EXCHANGER"/>
    <property type="match status" value="1"/>
</dbReference>
<keyword evidence="8 11" id="KW-0406">Ion transport</keyword>
<dbReference type="GO" id="GO:0005886">
    <property type="term" value="C:plasma membrane"/>
    <property type="evidence" value="ECO:0007669"/>
    <property type="project" value="TreeGrafter"/>
</dbReference>
<dbReference type="AlphaFoldDB" id="A0A9W7AD49"/>
<evidence type="ECO:0000256" key="5">
    <source>
        <dbReference type="ARBA" id="ARBA00022989"/>
    </source>
</evidence>
<feature type="transmembrane region" description="Helical" evidence="12">
    <location>
        <begin position="490"/>
        <end position="508"/>
    </location>
</feature>
<proteinExistence type="inferred from homology"/>
<accession>A0A9W7AD49</accession>
<evidence type="ECO:0000256" key="9">
    <source>
        <dbReference type="ARBA" id="ARBA00023136"/>
    </source>
</evidence>
<keyword evidence="9 12" id="KW-0472">Membrane</keyword>
<evidence type="ECO:0000256" key="6">
    <source>
        <dbReference type="ARBA" id="ARBA00023034"/>
    </source>
</evidence>
<dbReference type="Proteomes" id="UP001162640">
    <property type="component" value="Unassembled WGS sequence"/>
</dbReference>
<evidence type="ECO:0000313" key="15">
    <source>
        <dbReference type="Proteomes" id="UP001162640"/>
    </source>
</evidence>
<feature type="transmembrane region" description="Helical" evidence="12">
    <location>
        <begin position="280"/>
        <end position="305"/>
    </location>
</feature>
<evidence type="ECO:0000256" key="11">
    <source>
        <dbReference type="RuleBase" id="RU003722"/>
    </source>
</evidence>
<dbReference type="GO" id="GO:0051453">
    <property type="term" value="P:regulation of intracellular pH"/>
    <property type="evidence" value="ECO:0007669"/>
    <property type="project" value="TreeGrafter"/>
</dbReference>
<feature type="transmembrane region" description="Helical" evidence="12">
    <location>
        <begin position="462"/>
        <end position="484"/>
    </location>
</feature>
<feature type="transmembrane region" description="Helical" evidence="12">
    <location>
        <begin position="133"/>
        <end position="154"/>
    </location>
</feature>
<dbReference type="NCBIfam" id="TIGR00840">
    <property type="entry name" value="b_cpa1"/>
    <property type="match status" value="1"/>
</dbReference>
<feature type="transmembrane region" description="Helical" evidence="12">
    <location>
        <begin position="339"/>
        <end position="357"/>
    </location>
</feature>
<evidence type="ECO:0000256" key="2">
    <source>
        <dbReference type="ARBA" id="ARBA00022448"/>
    </source>
</evidence>
<evidence type="ECO:0000256" key="1">
    <source>
        <dbReference type="ARBA" id="ARBA00004653"/>
    </source>
</evidence>
<dbReference type="GO" id="GO:0015386">
    <property type="term" value="F:potassium:proton antiporter activity"/>
    <property type="evidence" value="ECO:0007669"/>
    <property type="project" value="TreeGrafter"/>
</dbReference>
<feature type="transmembrane region" description="Helical" evidence="12">
    <location>
        <begin position="234"/>
        <end position="250"/>
    </location>
</feature>
<evidence type="ECO:0000256" key="10">
    <source>
        <dbReference type="ARBA" id="ARBA00023201"/>
    </source>
</evidence>
<evidence type="ECO:0000256" key="12">
    <source>
        <dbReference type="SAM" id="Phobius"/>
    </source>
</evidence>
<keyword evidence="6" id="KW-0333">Golgi apparatus</keyword>
<feature type="transmembrane region" description="Helical" evidence="12">
    <location>
        <begin position="208"/>
        <end position="227"/>
    </location>
</feature>
<evidence type="ECO:0000256" key="8">
    <source>
        <dbReference type="ARBA" id="ARBA00023065"/>
    </source>
</evidence>
<keyword evidence="2 11" id="KW-0813">Transport</keyword>
<gene>
    <name evidence="14" type="ORF">TL16_g05423</name>
</gene>
<feature type="transmembrane region" description="Helical" evidence="12">
    <location>
        <begin position="166"/>
        <end position="188"/>
    </location>
</feature>
<name>A0A9W7AD49_9STRA</name>